<dbReference type="Gene3D" id="2.130.10.10">
    <property type="entry name" value="YVTN repeat-like/Quinoprotein amine dehydrogenase"/>
    <property type="match status" value="1"/>
</dbReference>
<dbReference type="InterPro" id="IPR015943">
    <property type="entry name" value="WD40/YVTN_repeat-like_dom_sf"/>
</dbReference>
<feature type="region of interest" description="Disordered" evidence="1">
    <location>
        <begin position="1234"/>
        <end position="1261"/>
    </location>
</feature>
<dbReference type="SUPFAM" id="SSF49899">
    <property type="entry name" value="Concanavalin A-like lectins/glucanases"/>
    <property type="match status" value="1"/>
</dbReference>
<dbReference type="InterPro" id="IPR000668">
    <property type="entry name" value="Peptidase_C1A_C"/>
</dbReference>
<dbReference type="EMBL" id="JAAXLA010000005">
    <property type="protein sequence ID" value="NMH96612.1"/>
    <property type="molecule type" value="Genomic_DNA"/>
</dbReference>
<dbReference type="Pfam" id="PF00112">
    <property type="entry name" value="Peptidase_C1"/>
    <property type="match status" value="1"/>
</dbReference>
<evidence type="ECO:0000256" key="2">
    <source>
        <dbReference type="SAM" id="Phobius"/>
    </source>
</evidence>
<dbReference type="CDD" id="cd02619">
    <property type="entry name" value="Peptidase_C1"/>
    <property type="match status" value="1"/>
</dbReference>
<sequence>MIDPGTPSLTVRPSRPDYRDYVFTPSVDQLAATSAYVDLRTRPELFPPVYDQGRMNDCTAHAMAAALHVVLKRQQARDVAPLSRLFIYYNERKDEGTLGQGLYGRPVQMRDCLQSVAKVGCCPEELWPYQIEALDRPPPAPLYVVAARRRVTTYERVVQDLDHLKACLWSGFPFVFGIRMFSGFPAYGSSGVAEVPVPAPTERPLGGHALLAVGYDDRRQVFIVRNSWGATWGDGGFAYLPYRYLTDPYLSFDHWVVSAVSDDPETTEAPPRVADEPGATVPSPVAGPAEGSVTSAAAVTAAARTSALQAAGTATEAARAAQEAASGALVAAEAAFSAAAAVRAAAAIESLADPSVVPGANGMSDGGPAPEPVPSSKLADLRLEPFTDRWPASDAWTAWTGVAVLGAPVTTTGDLVVAVTDSTAGTTYGVDNRGRQLWRFDLGRACSAPAPAGTTVVVVSDVGVQAVSGATGSAVVVPGFDHLTSSPAPAGTRYPCPAVDGNRIAAASPSGQVCIVDTGANPGTGVVTVSVGPNPTGLAFCPAGLVLVCGDGHDRKLTVVSHDTGEVRSLPVDTDPVCVIGSSVVCLTGGRLARIDASAPTLAAVATAPYDPALVSGLSACPSRDMCVVTTRTGRIAAVAATSLATRWETAMPADDGTPSAGRVHAAAFDDLARVVCVDEGGALVVLDPLTGAVLAVHHLPGAASGPATIAQKAAYVGCSGPAADGRTQAGLHSAVLGRTMALRLGVDAAGRPVSNADASFEVQEPLPGTPAPTGPHMIEAWVNAPAGGGGGGVLAVGPSTSVPGELGLAVTPAGELRYVTRVRPGTGDAPGWPSTAVRAAAGLCDDRWHHVVVVQPVDGPVTVLVDGALTPAVAETTITPAPTRISDARPVRLGALLGEDLSPETPFHGLVGQVRLWSVARSPREVTDGAPQAMSPADETGPSVCWDVTGGLPADMTGGTPVGAVETRGWLLTDLPTETPARPTLTVAAAVTASGTGDVGTSSTLTATALRPDGSPLPGTEVQLRYLRHDGEPASIVVNGALVSPTIGTGGLTAWTGDDGTATFVVSSVSFPVGSAPTVSLHAAFMRPGEGVLLNPLTGQHTVTPAPPLVVTAQAKLIEDYNFVPGHTLDAGSSYPTWRVLLRVTGADGRVRPREPLTLWTEAETALKLPDRVHTVSEAIPVTVPTDEAGELGITIEATTLTAPPLHVQGSWMSRTESVVVHADEEVHRQLAGLSAADLTTPRPTASARPGDPVTTAPLLDTDRSRDAADVATVLNTLMNPAVLVPSTPPALGDGAGGGAELPADAVSVRPARRGWPVTRPLDPASLRAALGDAAGVIVQVGPDGSAVHAQPLLTAAEVQAQRAALPSAAETGSIPLGGIWDVFTSTVDHVGDAAKTAVHATEETAKTGVDAVTNTGQTAIGVVTDTTHTIGNTAVQGATVVVSVAHQGADATVYGVQVTISAAGQTIDAVITTVEEAAAVVTAFLEKIGVAVLNVLKFLFSLFDWAEILATHRVLKDLFHAAVEKAEQVLSPHVIGGTLHSVADMVHDAVAPSVPTMGAGASAASDTVAVSVGAPAEPSPSGAPPSMPMPRPAGHHGPATEPAPVAPSPTASAIVAATGGVQAKLVQQRVMAGLDTSGPGDPPPVGQEEDGAATSDAEPPALPDITPLLQLAALVPDPANLHLDDLQKIGDQVRTVLATVLSGALDGLADGADEAQDLFVGLLGSLVRVLDETIEIPFVSDLYHWLTGEDLSLLDACCLGVAVPINIAYGVATFASGDRRSFASDAAGLADLIRPSAAAGDDRPALGAGPATSNDLQRTVYAAEVLYLTFQSLYSLLGVGVDVGAVVTALQRGRSPLAEGRYAQEVADFGVIGGVDKSQEVKAMAFVFAAVAGAIDAGVTTAHTMRQRLLDAQAGHAEENPVTIDIDTRWLEITGFGLARDLAKAAWGYYKSRRPAFYPLPRDVDRTGPVLMALLDYAISVGALIYFVLRAMNVAEQVGTLRTRGVDGTVVEQYELLQIQRLLELFATALGFGYNDFTVRKLEASAGPEVVVVLYDSLTLTRLGLRVTATTLHGVAVFQKGS</sequence>
<dbReference type="Pfam" id="PF13385">
    <property type="entry name" value="Laminin_G_3"/>
    <property type="match status" value="1"/>
</dbReference>
<evidence type="ECO:0000313" key="4">
    <source>
        <dbReference type="EMBL" id="NMH96612.1"/>
    </source>
</evidence>
<dbReference type="InterPro" id="IPR013320">
    <property type="entry name" value="ConA-like_dom_sf"/>
</dbReference>
<name>A0ABX1S7N8_9PSEU</name>
<evidence type="ECO:0000259" key="3">
    <source>
        <dbReference type="SMART" id="SM00645"/>
    </source>
</evidence>
<comment type="caution">
    <text evidence="4">The sequence shown here is derived from an EMBL/GenBank/DDBJ whole genome shotgun (WGS) entry which is preliminary data.</text>
</comment>
<dbReference type="Gene3D" id="3.90.70.10">
    <property type="entry name" value="Cysteine proteinases"/>
    <property type="match status" value="1"/>
</dbReference>
<dbReference type="SUPFAM" id="SSF54001">
    <property type="entry name" value="Cysteine proteinases"/>
    <property type="match status" value="1"/>
</dbReference>
<dbReference type="Gene3D" id="2.60.120.200">
    <property type="match status" value="1"/>
</dbReference>
<dbReference type="InterPro" id="IPR025660">
    <property type="entry name" value="Pept_his_AS"/>
</dbReference>
<keyword evidence="5" id="KW-1185">Reference proteome</keyword>
<dbReference type="InterPro" id="IPR038765">
    <property type="entry name" value="Papain-like_cys_pep_sf"/>
</dbReference>
<feature type="compositionally biased region" description="Pro residues" evidence="1">
    <location>
        <begin position="1579"/>
        <end position="1593"/>
    </location>
</feature>
<feature type="domain" description="Peptidase C1A papain C-terminal" evidence="3">
    <location>
        <begin position="33"/>
        <end position="252"/>
    </location>
</feature>
<feature type="transmembrane region" description="Helical" evidence="2">
    <location>
        <begin position="1972"/>
        <end position="1991"/>
    </location>
</feature>
<reference evidence="4 5" key="1">
    <citation type="submission" date="2020-04" db="EMBL/GenBank/DDBJ databases">
        <authorList>
            <person name="Klaysubun C."/>
            <person name="Duangmal K."/>
            <person name="Lipun K."/>
        </authorList>
    </citation>
    <scope>NUCLEOTIDE SEQUENCE [LARGE SCALE GENOMIC DNA]</scope>
    <source>
        <strain evidence="4 5">K10HN5</strain>
    </source>
</reference>
<keyword evidence="2" id="KW-1133">Transmembrane helix</keyword>
<feature type="compositionally biased region" description="Low complexity" evidence="1">
    <location>
        <begin position="1601"/>
        <end position="1611"/>
    </location>
</feature>
<dbReference type="PROSITE" id="PS00639">
    <property type="entry name" value="THIOL_PROTEASE_HIS"/>
    <property type="match status" value="1"/>
</dbReference>
<protein>
    <submittedName>
        <fullName evidence="4">PQQ-binding-like beta-propeller repeat protein</fullName>
    </submittedName>
</protein>
<keyword evidence="2" id="KW-0812">Transmembrane</keyword>
<dbReference type="SMART" id="SM00645">
    <property type="entry name" value="Pept_C1"/>
    <property type="match status" value="1"/>
</dbReference>
<dbReference type="InterPro" id="IPR011047">
    <property type="entry name" value="Quinoprotein_ADH-like_sf"/>
</dbReference>
<dbReference type="SUPFAM" id="SSF50998">
    <property type="entry name" value="Quinoprotein alcohol dehydrogenase-like"/>
    <property type="match status" value="1"/>
</dbReference>
<evidence type="ECO:0000256" key="1">
    <source>
        <dbReference type="SAM" id="MobiDB-lite"/>
    </source>
</evidence>
<proteinExistence type="predicted"/>
<gene>
    <name evidence="4" type="ORF">HF526_04680</name>
</gene>
<feature type="region of interest" description="Disordered" evidence="1">
    <location>
        <begin position="263"/>
        <end position="290"/>
    </location>
</feature>
<evidence type="ECO:0000313" key="5">
    <source>
        <dbReference type="Proteomes" id="UP000820669"/>
    </source>
</evidence>
<dbReference type="Proteomes" id="UP000820669">
    <property type="component" value="Unassembled WGS sequence"/>
</dbReference>
<feature type="region of interest" description="Disordered" evidence="1">
    <location>
        <begin position="1635"/>
        <end position="1664"/>
    </location>
</feature>
<organism evidence="4 5">
    <name type="scientific">Pseudonocardia acidicola</name>
    <dbReference type="NCBI Taxonomy" id="2724939"/>
    <lineage>
        <taxon>Bacteria</taxon>
        <taxon>Bacillati</taxon>
        <taxon>Actinomycetota</taxon>
        <taxon>Actinomycetes</taxon>
        <taxon>Pseudonocardiales</taxon>
        <taxon>Pseudonocardiaceae</taxon>
        <taxon>Pseudonocardia</taxon>
    </lineage>
</organism>
<dbReference type="RefSeq" id="WP_169379991.1">
    <property type="nucleotide sequence ID" value="NZ_JAAXLA010000005.1"/>
</dbReference>
<keyword evidence="2" id="KW-0472">Membrane</keyword>
<feature type="region of interest" description="Disordered" evidence="1">
    <location>
        <begin position="1573"/>
        <end position="1611"/>
    </location>
</feature>
<accession>A0ABX1S7N8</accession>